<dbReference type="Gene3D" id="3.40.50.2300">
    <property type="match status" value="1"/>
</dbReference>
<dbReference type="PANTHER" id="PTHR44591">
    <property type="entry name" value="STRESS RESPONSE REGULATOR PROTEIN 1"/>
    <property type="match status" value="1"/>
</dbReference>
<dbReference type="PANTHER" id="PTHR44591:SF3">
    <property type="entry name" value="RESPONSE REGULATORY DOMAIN-CONTAINING PROTEIN"/>
    <property type="match status" value="1"/>
</dbReference>
<reference evidence="4 5" key="1">
    <citation type="submission" date="2020-04" db="EMBL/GenBank/DDBJ databases">
        <authorList>
            <person name="De Canck E."/>
        </authorList>
    </citation>
    <scope>NUCLEOTIDE SEQUENCE [LARGE SCALE GENOMIC DNA]</scope>
    <source>
        <strain evidence="4 5">LMG 28138</strain>
    </source>
</reference>
<protein>
    <submittedName>
        <fullName evidence="4">Response regulator MprA</fullName>
    </submittedName>
</protein>
<sequence length="131" mass="14240">MEGTRPGEVMQTILLVDDDLEILEAWQRLLRMNGYSVVTAVDGSAGLAAANEIHPALIVTDHSMPGMGGVEFCRQLKLVPKLATVPVVLTSADYKSISATPIWDEFWQKPVPTKAMIASIERLLARPSSPP</sequence>
<proteinExistence type="predicted"/>
<dbReference type="SMART" id="SM00448">
    <property type="entry name" value="REC"/>
    <property type="match status" value="1"/>
</dbReference>
<keyword evidence="5" id="KW-1185">Reference proteome</keyword>
<dbReference type="Pfam" id="PF00072">
    <property type="entry name" value="Response_reg"/>
    <property type="match status" value="1"/>
</dbReference>
<gene>
    <name evidence="4" type="primary">mprA</name>
    <name evidence="4" type="ORF">LMG28138_05561</name>
</gene>
<evidence type="ECO:0000259" key="3">
    <source>
        <dbReference type="PROSITE" id="PS50110"/>
    </source>
</evidence>
<dbReference type="SUPFAM" id="SSF52172">
    <property type="entry name" value="CheY-like"/>
    <property type="match status" value="1"/>
</dbReference>
<evidence type="ECO:0000313" key="4">
    <source>
        <dbReference type="EMBL" id="CAB3804725.1"/>
    </source>
</evidence>
<evidence type="ECO:0000256" key="1">
    <source>
        <dbReference type="ARBA" id="ARBA00022553"/>
    </source>
</evidence>
<organism evidence="4 5">
    <name type="scientific">Pararobbsia alpina</name>
    <dbReference type="NCBI Taxonomy" id="621374"/>
    <lineage>
        <taxon>Bacteria</taxon>
        <taxon>Pseudomonadati</taxon>
        <taxon>Pseudomonadota</taxon>
        <taxon>Betaproteobacteria</taxon>
        <taxon>Burkholderiales</taxon>
        <taxon>Burkholderiaceae</taxon>
        <taxon>Pararobbsia</taxon>
    </lineage>
</organism>
<dbReference type="Proteomes" id="UP000494115">
    <property type="component" value="Unassembled WGS sequence"/>
</dbReference>
<evidence type="ECO:0000313" key="5">
    <source>
        <dbReference type="Proteomes" id="UP000494115"/>
    </source>
</evidence>
<feature type="modified residue" description="4-aspartylphosphate" evidence="2">
    <location>
        <position position="61"/>
    </location>
</feature>
<accession>A0A6S7BM20</accession>
<keyword evidence="1 2" id="KW-0597">Phosphoprotein</keyword>
<dbReference type="AlphaFoldDB" id="A0A6S7BM20"/>
<dbReference type="PROSITE" id="PS50110">
    <property type="entry name" value="RESPONSE_REGULATORY"/>
    <property type="match status" value="1"/>
</dbReference>
<dbReference type="InterPro" id="IPR050595">
    <property type="entry name" value="Bact_response_regulator"/>
</dbReference>
<dbReference type="GO" id="GO:0000160">
    <property type="term" value="P:phosphorelay signal transduction system"/>
    <property type="evidence" value="ECO:0007669"/>
    <property type="project" value="InterPro"/>
</dbReference>
<dbReference type="InterPro" id="IPR001789">
    <property type="entry name" value="Sig_transdc_resp-reg_receiver"/>
</dbReference>
<evidence type="ECO:0000256" key="2">
    <source>
        <dbReference type="PROSITE-ProRule" id="PRU00169"/>
    </source>
</evidence>
<dbReference type="InterPro" id="IPR011006">
    <property type="entry name" value="CheY-like_superfamily"/>
</dbReference>
<dbReference type="EMBL" id="CADIKM010000067">
    <property type="protein sequence ID" value="CAB3804725.1"/>
    <property type="molecule type" value="Genomic_DNA"/>
</dbReference>
<name>A0A6S7BM20_9BURK</name>
<feature type="domain" description="Response regulatory" evidence="3">
    <location>
        <begin position="12"/>
        <end position="124"/>
    </location>
</feature>